<evidence type="ECO:0000313" key="2">
    <source>
        <dbReference type="EMBL" id="MFC6356014.1"/>
    </source>
</evidence>
<feature type="region of interest" description="Disordered" evidence="1">
    <location>
        <begin position="122"/>
        <end position="145"/>
    </location>
</feature>
<evidence type="ECO:0000256" key="1">
    <source>
        <dbReference type="SAM" id="MobiDB-lite"/>
    </source>
</evidence>
<accession>A0ABW1VHN5</accession>
<keyword evidence="3" id="KW-1185">Reference proteome</keyword>
<dbReference type="RefSeq" id="WP_386729841.1">
    <property type="nucleotide sequence ID" value="NZ_JBHSTP010000002.1"/>
</dbReference>
<evidence type="ECO:0000313" key="3">
    <source>
        <dbReference type="Proteomes" id="UP001596306"/>
    </source>
</evidence>
<proteinExistence type="predicted"/>
<sequence>MGGSVGAAITGGSVGGMFDEVGGGGVVVVGSVDGVAGESGGVVTECVVPSGAGPEGGSEDESPGALCIDVGTPASAVGTCGAGLDTVGSTTSDDALVVSGARKPSAKAGAAVSPKIRPTVATAHATVSRTRFVERRRSPKEDARS</sequence>
<dbReference type="Proteomes" id="UP001596306">
    <property type="component" value="Unassembled WGS sequence"/>
</dbReference>
<name>A0ABW1VHN5_9MICO</name>
<reference evidence="3" key="1">
    <citation type="journal article" date="2019" name="Int. J. Syst. Evol. Microbiol.">
        <title>The Global Catalogue of Microorganisms (GCM) 10K type strain sequencing project: providing services to taxonomists for standard genome sequencing and annotation.</title>
        <authorList>
            <consortium name="The Broad Institute Genomics Platform"/>
            <consortium name="The Broad Institute Genome Sequencing Center for Infectious Disease"/>
            <person name="Wu L."/>
            <person name="Ma J."/>
        </authorList>
    </citation>
    <scope>NUCLEOTIDE SEQUENCE [LARGE SCALE GENOMIC DNA]</scope>
    <source>
        <strain evidence="3">CCUG 43304</strain>
    </source>
</reference>
<dbReference type="EMBL" id="JBHSTP010000002">
    <property type="protein sequence ID" value="MFC6356014.1"/>
    <property type="molecule type" value="Genomic_DNA"/>
</dbReference>
<feature type="compositionally biased region" description="Basic and acidic residues" evidence="1">
    <location>
        <begin position="131"/>
        <end position="145"/>
    </location>
</feature>
<organism evidence="2 3">
    <name type="scientific">Luethyella okanaganae</name>
    <dbReference type="NCBI Taxonomy" id="69372"/>
    <lineage>
        <taxon>Bacteria</taxon>
        <taxon>Bacillati</taxon>
        <taxon>Actinomycetota</taxon>
        <taxon>Actinomycetes</taxon>
        <taxon>Micrococcales</taxon>
        <taxon>Microbacteriaceae</taxon>
        <taxon>Luethyella</taxon>
    </lineage>
</organism>
<gene>
    <name evidence="2" type="ORF">ACFQB0_07835</name>
</gene>
<protein>
    <submittedName>
        <fullName evidence="2">Uncharacterized protein</fullName>
    </submittedName>
</protein>
<comment type="caution">
    <text evidence="2">The sequence shown here is derived from an EMBL/GenBank/DDBJ whole genome shotgun (WGS) entry which is preliminary data.</text>
</comment>